<feature type="non-terminal residue" evidence="2">
    <location>
        <position position="57"/>
    </location>
</feature>
<reference evidence="3" key="1">
    <citation type="journal article" date="2015" name="Genome Announc.">
        <title>Draft whole-genome sequence of the biocontrol agent Trichoderma harzianum T6776.</title>
        <authorList>
            <person name="Baroncelli R."/>
            <person name="Piaggeschi G."/>
            <person name="Fiorini L."/>
            <person name="Bertolini E."/>
            <person name="Zapparata A."/>
            <person name="Pe M.E."/>
            <person name="Sarrocco S."/>
            <person name="Vannacci G."/>
        </authorList>
    </citation>
    <scope>NUCLEOTIDE SEQUENCE [LARGE SCALE GENOMIC DNA]</scope>
    <source>
        <strain evidence="3">T6776</strain>
    </source>
</reference>
<sequence length="57" mass="6631">MDSPSHWQHNPVPTTPREGTGERLAWASKRFRPITWHSRPSCTDGTDVWFLWHGFAV</sequence>
<organism evidence="2 3">
    <name type="scientific">Trichoderma harzianum</name>
    <name type="common">Hypocrea lixii</name>
    <dbReference type="NCBI Taxonomy" id="5544"/>
    <lineage>
        <taxon>Eukaryota</taxon>
        <taxon>Fungi</taxon>
        <taxon>Dikarya</taxon>
        <taxon>Ascomycota</taxon>
        <taxon>Pezizomycotina</taxon>
        <taxon>Sordariomycetes</taxon>
        <taxon>Hypocreomycetidae</taxon>
        <taxon>Hypocreales</taxon>
        <taxon>Hypocreaceae</taxon>
        <taxon>Trichoderma</taxon>
    </lineage>
</organism>
<evidence type="ECO:0000256" key="1">
    <source>
        <dbReference type="SAM" id="MobiDB-lite"/>
    </source>
</evidence>
<evidence type="ECO:0000313" key="3">
    <source>
        <dbReference type="Proteomes" id="UP000034112"/>
    </source>
</evidence>
<name>A0A0F9XZ08_TRIHA</name>
<accession>A0A0F9XZ08</accession>
<feature type="region of interest" description="Disordered" evidence="1">
    <location>
        <begin position="1"/>
        <end position="22"/>
    </location>
</feature>
<comment type="caution">
    <text evidence="2">The sequence shown here is derived from an EMBL/GenBank/DDBJ whole genome shotgun (WGS) entry which is preliminary data.</text>
</comment>
<proteinExistence type="predicted"/>
<gene>
    <name evidence="2" type="ORF">THAR02_02675</name>
</gene>
<dbReference type="EMBL" id="JOKZ01000055">
    <property type="protein sequence ID" value="KKP05223.1"/>
    <property type="molecule type" value="Genomic_DNA"/>
</dbReference>
<feature type="compositionally biased region" description="Polar residues" evidence="1">
    <location>
        <begin position="1"/>
        <end position="12"/>
    </location>
</feature>
<evidence type="ECO:0000313" key="2">
    <source>
        <dbReference type="EMBL" id="KKP05223.1"/>
    </source>
</evidence>
<dbReference type="AlphaFoldDB" id="A0A0F9XZ08"/>
<protein>
    <submittedName>
        <fullName evidence="2">Uncharacterized protein</fullName>
    </submittedName>
</protein>
<dbReference type="Proteomes" id="UP000034112">
    <property type="component" value="Unassembled WGS sequence"/>
</dbReference>